<dbReference type="STRING" id="935700.jaqu_21320"/>
<gene>
    <name evidence="2" type="ORF">jaqu_21320</name>
</gene>
<dbReference type="AlphaFoldDB" id="A0A0D1EK29"/>
<dbReference type="InterPro" id="IPR025870">
    <property type="entry name" value="Glyoxalase-like_dom"/>
</dbReference>
<comment type="caution">
    <text evidence="2">The sequence shown here is derived from an EMBL/GenBank/DDBJ whole genome shotgun (WGS) entry which is preliminary data.</text>
</comment>
<reference evidence="2 3" key="1">
    <citation type="submission" date="2015-02" db="EMBL/GenBank/DDBJ databases">
        <title>Genome Sequence of Jannaschia aquimarina DSM28248, a member of the Roseobacter clade.</title>
        <authorList>
            <person name="Voget S."/>
            <person name="Daniel R."/>
        </authorList>
    </citation>
    <scope>NUCLEOTIDE SEQUENCE [LARGE SCALE GENOMIC DNA]</scope>
    <source>
        <strain evidence="2 3">GSW-M26</strain>
    </source>
</reference>
<sequence>MTAASADEGADHISNAIGIRPEIVGRHAAMGTWNRLMGLGGPYLEAITIDPDGTAPNRPRWYALDDRTGPAALTNWALRVPDLEAAVAHVPDAGTILDFARDDLHWRMAVPDDGHLPFHGCFPALIQWLTPPPVFPDSGCHLEHLVIAHPEPGTLAHALHALTDDPAIEIVAGTPGLRARIATPTGLHDLT</sequence>
<name>A0A0D1EK29_9RHOB</name>
<dbReference type="PATRIC" id="fig|935700.4.peg.2198"/>
<feature type="domain" description="Glyoxalase-like" evidence="1">
    <location>
        <begin position="5"/>
        <end position="162"/>
    </location>
</feature>
<proteinExistence type="predicted"/>
<evidence type="ECO:0000313" key="3">
    <source>
        <dbReference type="Proteomes" id="UP000032232"/>
    </source>
</evidence>
<dbReference type="EMBL" id="JYFE01000040">
    <property type="protein sequence ID" value="KIT16170.1"/>
    <property type="molecule type" value="Genomic_DNA"/>
</dbReference>
<evidence type="ECO:0000259" key="1">
    <source>
        <dbReference type="Pfam" id="PF13468"/>
    </source>
</evidence>
<dbReference type="SUPFAM" id="SSF54593">
    <property type="entry name" value="Glyoxalase/Bleomycin resistance protein/Dihydroxybiphenyl dioxygenase"/>
    <property type="match status" value="1"/>
</dbReference>
<keyword evidence="3" id="KW-1185">Reference proteome</keyword>
<protein>
    <recommendedName>
        <fullName evidence="1">Glyoxalase-like domain-containing protein</fullName>
    </recommendedName>
</protein>
<accession>A0A0D1EK29</accession>
<dbReference type="Gene3D" id="3.10.180.10">
    <property type="entry name" value="2,3-Dihydroxybiphenyl 1,2-Dioxygenase, domain 1"/>
    <property type="match status" value="1"/>
</dbReference>
<evidence type="ECO:0000313" key="2">
    <source>
        <dbReference type="EMBL" id="KIT16170.1"/>
    </source>
</evidence>
<dbReference type="Pfam" id="PF13468">
    <property type="entry name" value="Glyoxalase_3"/>
    <property type="match status" value="1"/>
</dbReference>
<dbReference type="InterPro" id="IPR029068">
    <property type="entry name" value="Glyas_Bleomycin-R_OHBP_Dase"/>
</dbReference>
<organism evidence="2 3">
    <name type="scientific">Jannaschia aquimarina</name>
    <dbReference type="NCBI Taxonomy" id="935700"/>
    <lineage>
        <taxon>Bacteria</taxon>
        <taxon>Pseudomonadati</taxon>
        <taxon>Pseudomonadota</taxon>
        <taxon>Alphaproteobacteria</taxon>
        <taxon>Rhodobacterales</taxon>
        <taxon>Roseobacteraceae</taxon>
        <taxon>Jannaschia</taxon>
    </lineage>
</organism>
<dbReference type="Proteomes" id="UP000032232">
    <property type="component" value="Unassembled WGS sequence"/>
</dbReference>